<feature type="region of interest" description="Disordered" evidence="2">
    <location>
        <begin position="385"/>
        <end position="446"/>
    </location>
</feature>
<feature type="coiled-coil region" evidence="1">
    <location>
        <begin position="177"/>
        <end position="211"/>
    </location>
</feature>
<keyword evidence="1" id="KW-0175">Coiled coil</keyword>
<dbReference type="InterPro" id="IPR031139">
    <property type="entry name" value="RPGRIP1_fam"/>
</dbReference>
<evidence type="ECO:0000256" key="2">
    <source>
        <dbReference type="SAM" id="MobiDB-lite"/>
    </source>
</evidence>
<name>A0A9R1T538_9HYME</name>
<feature type="coiled-coil region" evidence="1">
    <location>
        <begin position="94"/>
        <end position="121"/>
    </location>
</feature>
<dbReference type="OrthoDB" id="2133912at2759"/>
<dbReference type="Proteomes" id="UP000694866">
    <property type="component" value="Unplaced"/>
</dbReference>
<reference evidence="4" key="1">
    <citation type="submission" date="2025-08" db="UniProtKB">
        <authorList>
            <consortium name="RefSeq"/>
        </authorList>
    </citation>
    <scope>IDENTIFICATION</scope>
    <source>
        <strain evidence="4">USDA-PBARC FA_bdor</strain>
        <tissue evidence="4">Whole organism</tissue>
    </source>
</reference>
<keyword evidence="3" id="KW-1185">Reference proteome</keyword>
<dbReference type="KEGG" id="fas:105266302"/>
<proteinExistence type="predicted"/>
<accession>A0A9R1T538</accession>
<gene>
    <name evidence="4" type="primary">LOC105266302</name>
</gene>
<feature type="compositionally biased region" description="Basic and acidic residues" evidence="2">
    <location>
        <begin position="389"/>
        <end position="407"/>
    </location>
</feature>
<organism evidence="3 4">
    <name type="scientific">Fopius arisanus</name>
    <dbReference type="NCBI Taxonomy" id="64838"/>
    <lineage>
        <taxon>Eukaryota</taxon>
        <taxon>Metazoa</taxon>
        <taxon>Ecdysozoa</taxon>
        <taxon>Arthropoda</taxon>
        <taxon>Hexapoda</taxon>
        <taxon>Insecta</taxon>
        <taxon>Pterygota</taxon>
        <taxon>Neoptera</taxon>
        <taxon>Endopterygota</taxon>
        <taxon>Hymenoptera</taxon>
        <taxon>Apocrita</taxon>
        <taxon>Ichneumonoidea</taxon>
        <taxon>Braconidae</taxon>
        <taxon>Opiinae</taxon>
        <taxon>Fopius</taxon>
    </lineage>
</organism>
<evidence type="ECO:0000313" key="4">
    <source>
        <dbReference type="RefSeq" id="XP_011302643.1"/>
    </source>
</evidence>
<protein>
    <submittedName>
        <fullName evidence="4">Paramyosin, long form isoform X1</fullName>
    </submittedName>
</protein>
<dbReference type="PANTHER" id="PTHR14240">
    <property type="entry name" value="RETINITIS PIGMENTOSA GTPASE REGULATOR-INTERACTING PROTEIN"/>
    <property type="match status" value="1"/>
</dbReference>
<evidence type="ECO:0000256" key="1">
    <source>
        <dbReference type="SAM" id="Coils"/>
    </source>
</evidence>
<evidence type="ECO:0000313" key="3">
    <source>
        <dbReference type="Proteomes" id="UP000694866"/>
    </source>
</evidence>
<sequence length="537" mass="61934">MADDPNRDIVPVKEGSCIETCRSTWGLMANPRERHAVCKLDRYELEDRYLRLLDEAQALKKLSNAQEDKLKCLTTRLMRISASSRPCIAAALTIDSDRMRIEELERENSKLKDRIIVLKTQIVSHKGLKRSPPRRCVHCNLSRPTTCRSEGARTKISTSTNYGGGKNDFQHQNDVRIDKLHQQRQEMISRISKLEDQLMNCQTELQKTKVNENIEYIRMLRQIKQQEEQLASKHSINTSLDEEVRILKQQLDEISSKNGKISAALQAEKNRMTEFDETLSKSMSSQLALREKDEQINDLMNEIKILQQNNNELISLSTKNSEVELENMELRKKISEQQVDNHNLRSAFKNEQTNITALQAVNTQLSRKLHELQKEMDTMTIQLKSFQNKTEKPEKSDERKLVPKFDKTTITSPRNRRGSPDESNYSTKNHEKKVETAVQTESTEIPAEKFCSTERLNAQEEVKKSPLKNQEEQVETMVGANLSRDEILKLLDQAQINVPLESHNAAKMRQFETFSPVHRQRQVVALETLLFGDSGYS</sequence>
<dbReference type="AlphaFoldDB" id="A0A9R1T538"/>
<dbReference type="GeneID" id="105266302"/>
<dbReference type="RefSeq" id="XP_011302643.1">
    <property type="nucleotide sequence ID" value="XM_011304341.1"/>
</dbReference>